<feature type="compositionally biased region" description="Low complexity" evidence="3">
    <location>
        <begin position="37"/>
        <end position="58"/>
    </location>
</feature>
<sequence length="312" mass="33625">MPTIPRQPPPARRSRAAGIRRPSPTPRPKGKVEDETTPMGTEPEPPEAAAPEAAALETEVPETEVPEAGASEAAALEAAAPERERPEGPSRKPSPRPKRRDGGVAKPVDYEPAVTAVIAPADPWRAPARTRHRIWPATVLLGVAAVFIGLAVWFKLEDNQFGAPAANTALLDVARTAQVNQAATSAVETLFSYDYNNIAKTQDAAKDLLLNDEVRDTYNRLMGDVERLAPQQKMVLTVKTSRSAVISIEGDRARVMVFVDQTATRTDQNKSNGGSAMLWVNMQFSDGKWKITGLDTYKAPQPAATPPAKPGN</sequence>
<comment type="subcellular location">
    <subcellularLocation>
        <location evidence="1">Membrane</location>
    </subcellularLocation>
</comment>
<evidence type="ECO:0000256" key="4">
    <source>
        <dbReference type="SAM" id="Phobius"/>
    </source>
</evidence>
<feature type="compositionally biased region" description="Low complexity" evidence="3">
    <location>
        <begin position="66"/>
        <end position="79"/>
    </location>
</feature>
<dbReference type="EMBL" id="BSTI01000001">
    <property type="protein sequence ID" value="GLY63568.1"/>
    <property type="molecule type" value="Genomic_DNA"/>
</dbReference>
<proteinExistence type="predicted"/>
<feature type="compositionally biased region" description="Basic and acidic residues" evidence="3">
    <location>
        <begin position="80"/>
        <end position="90"/>
    </location>
</feature>
<feature type="transmembrane region" description="Helical" evidence="4">
    <location>
        <begin position="134"/>
        <end position="154"/>
    </location>
</feature>
<keyword evidence="2 4" id="KW-0472">Membrane</keyword>
<feature type="compositionally biased region" description="Pro residues" evidence="3">
    <location>
        <begin position="1"/>
        <end position="11"/>
    </location>
</feature>
<accession>A0A9W6QW89</accession>
<dbReference type="RefSeq" id="WP_285485518.1">
    <property type="nucleotide sequence ID" value="NZ_BSTI01000001.1"/>
</dbReference>
<evidence type="ECO:0000313" key="6">
    <source>
        <dbReference type="Proteomes" id="UP001165136"/>
    </source>
</evidence>
<keyword evidence="4" id="KW-0812">Transmembrane</keyword>
<name>A0A9W6QW89_9PSEU</name>
<feature type="region of interest" description="Disordered" evidence="3">
    <location>
        <begin position="1"/>
        <end position="108"/>
    </location>
</feature>
<evidence type="ECO:0000313" key="5">
    <source>
        <dbReference type="EMBL" id="GLY63568.1"/>
    </source>
</evidence>
<evidence type="ECO:0008006" key="7">
    <source>
        <dbReference type="Google" id="ProtNLM"/>
    </source>
</evidence>
<keyword evidence="4" id="KW-1133">Transmembrane helix</keyword>
<dbReference type="AlphaFoldDB" id="A0A9W6QW89"/>
<dbReference type="PANTHER" id="PTHR37042">
    <property type="entry name" value="OUTER MEMBRANE PROTEIN RV1973"/>
    <property type="match status" value="1"/>
</dbReference>
<evidence type="ECO:0000256" key="2">
    <source>
        <dbReference type="ARBA" id="ARBA00023136"/>
    </source>
</evidence>
<comment type="caution">
    <text evidence="5">The sequence shown here is derived from an EMBL/GenBank/DDBJ whole genome shotgun (WGS) entry which is preliminary data.</text>
</comment>
<dbReference type="GO" id="GO:0016020">
    <property type="term" value="C:membrane"/>
    <property type="evidence" value="ECO:0007669"/>
    <property type="project" value="UniProtKB-SubCell"/>
</dbReference>
<gene>
    <name evidence="5" type="ORF">Atai01_01870</name>
</gene>
<dbReference type="PANTHER" id="PTHR37042:SF4">
    <property type="entry name" value="OUTER MEMBRANE PROTEIN RV1973"/>
    <property type="match status" value="1"/>
</dbReference>
<evidence type="ECO:0000256" key="1">
    <source>
        <dbReference type="ARBA" id="ARBA00004370"/>
    </source>
</evidence>
<reference evidence="5" key="1">
    <citation type="submission" date="2023-03" db="EMBL/GenBank/DDBJ databases">
        <title>Amycolatopsis taiwanensis NBRC 103393.</title>
        <authorList>
            <person name="Ichikawa N."/>
            <person name="Sato H."/>
            <person name="Tonouchi N."/>
        </authorList>
    </citation>
    <scope>NUCLEOTIDE SEQUENCE</scope>
    <source>
        <strain evidence="5">NBRC 103393</strain>
    </source>
</reference>
<keyword evidence="6" id="KW-1185">Reference proteome</keyword>
<dbReference type="Proteomes" id="UP001165136">
    <property type="component" value="Unassembled WGS sequence"/>
</dbReference>
<protein>
    <recommendedName>
        <fullName evidence="7">Mce-associated membrane protein</fullName>
    </recommendedName>
</protein>
<organism evidence="5 6">
    <name type="scientific">Amycolatopsis taiwanensis</name>
    <dbReference type="NCBI Taxonomy" id="342230"/>
    <lineage>
        <taxon>Bacteria</taxon>
        <taxon>Bacillati</taxon>
        <taxon>Actinomycetota</taxon>
        <taxon>Actinomycetes</taxon>
        <taxon>Pseudonocardiales</taxon>
        <taxon>Pseudonocardiaceae</taxon>
        <taxon>Amycolatopsis</taxon>
    </lineage>
</organism>
<evidence type="ECO:0000256" key="3">
    <source>
        <dbReference type="SAM" id="MobiDB-lite"/>
    </source>
</evidence>